<gene>
    <name evidence="3" type="ORF">FB567DRAFT_149617</name>
</gene>
<dbReference type="Pfam" id="PF00856">
    <property type="entry name" value="SET"/>
    <property type="match status" value="1"/>
</dbReference>
<dbReference type="SUPFAM" id="SSF82199">
    <property type="entry name" value="SET domain"/>
    <property type="match status" value="1"/>
</dbReference>
<evidence type="ECO:0000313" key="4">
    <source>
        <dbReference type="Proteomes" id="UP000813461"/>
    </source>
</evidence>
<dbReference type="PROSITE" id="PS50280">
    <property type="entry name" value="SET"/>
    <property type="match status" value="1"/>
</dbReference>
<dbReference type="EMBL" id="JAGMVJ010000018">
    <property type="protein sequence ID" value="KAH7077419.1"/>
    <property type="molecule type" value="Genomic_DNA"/>
</dbReference>
<accession>A0A8K0QXZ0</accession>
<proteinExistence type="predicted"/>
<dbReference type="Gene3D" id="2.170.270.10">
    <property type="entry name" value="SET domain"/>
    <property type="match status" value="1"/>
</dbReference>
<dbReference type="SMART" id="SM00317">
    <property type="entry name" value="SET"/>
    <property type="match status" value="1"/>
</dbReference>
<reference evidence="3" key="1">
    <citation type="journal article" date="2021" name="Nat. Commun.">
        <title>Genetic determinants of endophytism in the Arabidopsis root mycobiome.</title>
        <authorList>
            <person name="Mesny F."/>
            <person name="Miyauchi S."/>
            <person name="Thiergart T."/>
            <person name="Pickel B."/>
            <person name="Atanasova L."/>
            <person name="Karlsson M."/>
            <person name="Huettel B."/>
            <person name="Barry K.W."/>
            <person name="Haridas S."/>
            <person name="Chen C."/>
            <person name="Bauer D."/>
            <person name="Andreopoulos W."/>
            <person name="Pangilinan J."/>
            <person name="LaButti K."/>
            <person name="Riley R."/>
            <person name="Lipzen A."/>
            <person name="Clum A."/>
            <person name="Drula E."/>
            <person name="Henrissat B."/>
            <person name="Kohler A."/>
            <person name="Grigoriev I.V."/>
            <person name="Martin F.M."/>
            <person name="Hacquard S."/>
        </authorList>
    </citation>
    <scope>NUCLEOTIDE SEQUENCE</scope>
    <source>
        <strain evidence="3">MPI-SDFR-AT-0120</strain>
    </source>
</reference>
<dbReference type="AlphaFoldDB" id="A0A8K0QXZ0"/>
<dbReference type="CDD" id="cd20071">
    <property type="entry name" value="SET_SMYD"/>
    <property type="match status" value="1"/>
</dbReference>
<dbReference type="OrthoDB" id="438641at2759"/>
<organism evidence="3 4">
    <name type="scientific">Paraphoma chrysanthemicola</name>
    <dbReference type="NCBI Taxonomy" id="798071"/>
    <lineage>
        <taxon>Eukaryota</taxon>
        <taxon>Fungi</taxon>
        <taxon>Dikarya</taxon>
        <taxon>Ascomycota</taxon>
        <taxon>Pezizomycotina</taxon>
        <taxon>Dothideomycetes</taxon>
        <taxon>Pleosporomycetidae</taxon>
        <taxon>Pleosporales</taxon>
        <taxon>Pleosporineae</taxon>
        <taxon>Phaeosphaeriaceae</taxon>
        <taxon>Paraphoma</taxon>
    </lineage>
</organism>
<dbReference type="InterPro" id="IPR053209">
    <property type="entry name" value="Gramillin-biosynth_MTr"/>
</dbReference>
<comment type="caution">
    <text evidence="3">The sequence shown here is derived from an EMBL/GenBank/DDBJ whole genome shotgun (WGS) entry which is preliminary data.</text>
</comment>
<feature type="region of interest" description="Disordered" evidence="1">
    <location>
        <begin position="1"/>
        <end position="40"/>
    </location>
</feature>
<dbReference type="PANTHER" id="PTHR47643">
    <property type="entry name" value="TPR DOMAIN PROTEIN (AFU_ORTHOLOGUE AFUA_5G12710)"/>
    <property type="match status" value="1"/>
</dbReference>
<dbReference type="InterPro" id="IPR001214">
    <property type="entry name" value="SET_dom"/>
</dbReference>
<sequence length="725" mass="81614">MASSQNIQEAHEEHPDGAKELYEKAQSRKGELVEQEVSRDSLLQQHSRHLKFQTESNFQPRKFILPMPYCPSRTPLTTANWTRIGRLRIASRDPNEAIVLRTVTGPVVHSSSVTIVEDEHGDVARLTVCNLEDSMLDPILAEGSILVVKQPCWAIALNGGYYIRIDHPSDLVVLDPNDPIIPPHWKNDAPEAKSRTISEWKKEGDAMFLKKKFRQALSCYERGRSLFDSETDDAVQIDMLRKCCGVNIVLLRFDQASEDLAQGIATHCKTDPGLRDSDLVEPAVAKHWLYNRTIEDSASSMRLPRPLRDLANRLRFDIGLYQQNADYDLTKLSTAVGPLSLHIDAATYISDTEIKQTAHHGRGLFARCNFKAGDLIMGEKAFAMPGYIINDRNSECSLYSLGDGTAADRAGALLFKELIQKLSANPSLRPSFFDMDDGGYWKENGWEVAKDEDIPVDVFRVEHIRRRNCFAAPIRSVDVLTRPTAVRNGFWIHTSYINHSCLPNSVRTFLGDLLLLRATRDIAAGEEITAQYVAPELAFKDRQQNYQGTWGFECDCELCKVDSKAGIQVEQERAAIFEELKTTAQKLGEKPTVTALKKFAKRLRELEALYDEDAYSALPKLCLVHPTLFLTEAWRGLKNTDRTIDSATKLLRYFGIEVQIEGDEFQVSRNSGMVNVECVRALKYLAEGYTSKGRAELASSILRTAKTWFRIITGTDIGSEEFLQG</sequence>
<feature type="compositionally biased region" description="Basic and acidic residues" evidence="1">
    <location>
        <begin position="9"/>
        <end position="39"/>
    </location>
</feature>
<evidence type="ECO:0000256" key="1">
    <source>
        <dbReference type="SAM" id="MobiDB-lite"/>
    </source>
</evidence>
<feature type="domain" description="SET" evidence="2">
    <location>
        <begin position="350"/>
        <end position="533"/>
    </location>
</feature>
<dbReference type="Proteomes" id="UP000813461">
    <property type="component" value="Unassembled WGS sequence"/>
</dbReference>
<dbReference type="PANTHER" id="PTHR47643:SF2">
    <property type="entry name" value="TPR DOMAIN PROTEIN (AFU_ORTHOLOGUE AFUA_5G12710)"/>
    <property type="match status" value="1"/>
</dbReference>
<keyword evidence="4" id="KW-1185">Reference proteome</keyword>
<protein>
    <recommendedName>
        <fullName evidence="2">SET domain-containing protein</fullName>
    </recommendedName>
</protein>
<evidence type="ECO:0000313" key="3">
    <source>
        <dbReference type="EMBL" id="KAH7077419.1"/>
    </source>
</evidence>
<name>A0A8K0QXZ0_9PLEO</name>
<evidence type="ECO:0000259" key="2">
    <source>
        <dbReference type="PROSITE" id="PS50280"/>
    </source>
</evidence>
<dbReference type="InterPro" id="IPR046341">
    <property type="entry name" value="SET_dom_sf"/>
</dbReference>